<evidence type="ECO:0000313" key="9">
    <source>
        <dbReference type="Proteomes" id="UP000184423"/>
    </source>
</evidence>
<keyword evidence="2 6" id="KW-1003">Cell membrane</keyword>
<comment type="similarity">
    <text evidence="6">Belongs to the TVP38/TMEM64 family.</text>
</comment>
<comment type="subcellular location">
    <subcellularLocation>
        <location evidence="1 6">Cell membrane</location>
        <topology evidence="1 6">Multi-pass membrane protein</topology>
    </subcellularLocation>
</comment>
<keyword evidence="5 6" id="KW-0472">Membrane</keyword>
<name>A0A1M4WB23_9CLOT</name>
<dbReference type="Pfam" id="PF09335">
    <property type="entry name" value="VTT_dom"/>
    <property type="match status" value="1"/>
</dbReference>
<feature type="transmembrane region" description="Helical" evidence="6">
    <location>
        <begin position="80"/>
        <end position="105"/>
    </location>
</feature>
<feature type="transmembrane region" description="Helical" evidence="6">
    <location>
        <begin position="164"/>
        <end position="182"/>
    </location>
</feature>
<keyword evidence="9" id="KW-1185">Reference proteome</keyword>
<dbReference type="Proteomes" id="UP000184423">
    <property type="component" value="Unassembled WGS sequence"/>
</dbReference>
<dbReference type="GO" id="GO:0005886">
    <property type="term" value="C:plasma membrane"/>
    <property type="evidence" value="ECO:0007669"/>
    <property type="project" value="UniProtKB-SubCell"/>
</dbReference>
<evidence type="ECO:0000256" key="4">
    <source>
        <dbReference type="ARBA" id="ARBA00022989"/>
    </source>
</evidence>
<dbReference type="AlphaFoldDB" id="A0A1M4WB23"/>
<evidence type="ECO:0000256" key="5">
    <source>
        <dbReference type="ARBA" id="ARBA00023136"/>
    </source>
</evidence>
<evidence type="ECO:0000256" key="6">
    <source>
        <dbReference type="RuleBase" id="RU366058"/>
    </source>
</evidence>
<protein>
    <recommendedName>
        <fullName evidence="6">TVP38/TMEM64 family membrane protein</fullName>
    </recommendedName>
</protein>
<sequence>MTKKRLYKYIAIFISFIAIIYLFKVSKLHFCFNRVSIKSLKSFIESYGKYSIFVILIIYAVKPFIMLFPTWVLGVVSGILYGWFLGYIVSLIGCFISATVGYYVAGFLGKDFVHKVTKGKLNKFDKVLKKDGFKILFLMRLPVIFPYDALSLACGLTSIRYRDFILASVLGVMPEMFAYNYFGNSFNTRHYRSLLIPITIIIILLVVSYIIKDMKELE</sequence>
<evidence type="ECO:0000256" key="2">
    <source>
        <dbReference type="ARBA" id="ARBA00022475"/>
    </source>
</evidence>
<gene>
    <name evidence="8" type="ORF">SAMN02746091_01110</name>
</gene>
<feature type="transmembrane region" description="Helical" evidence="6">
    <location>
        <begin position="194"/>
        <end position="211"/>
    </location>
</feature>
<feature type="transmembrane region" description="Helical" evidence="6">
    <location>
        <begin position="47"/>
        <end position="68"/>
    </location>
</feature>
<accession>A0A1M4WB23</accession>
<feature type="domain" description="VTT" evidence="7">
    <location>
        <begin position="68"/>
        <end position="184"/>
    </location>
</feature>
<evidence type="ECO:0000259" key="7">
    <source>
        <dbReference type="Pfam" id="PF09335"/>
    </source>
</evidence>
<dbReference type="PANTHER" id="PTHR12677">
    <property type="entry name" value="GOLGI APPARATUS MEMBRANE PROTEIN TVP38-RELATED"/>
    <property type="match status" value="1"/>
</dbReference>
<reference evidence="9" key="1">
    <citation type="submission" date="2016-11" db="EMBL/GenBank/DDBJ databases">
        <authorList>
            <person name="Varghese N."/>
            <person name="Submissions S."/>
        </authorList>
    </citation>
    <scope>NUCLEOTIDE SEQUENCE [LARGE SCALE GENOMIC DNA]</scope>
    <source>
        <strain evidence="9">DSM 10124</strain>
    </source>
</reference>
<dbReference type="PANTHER" id="PTHR12677:SF49">
    <property type="entry name" value="TVP38_TMEM64 FAMILY MEMBRANE PROTEIN"/>
    <property type="match status" value="1"/>
</dbReference>
<dbReference type="InterPro" id="IPR015414">
    <property type="entry name" value="TMEM64"/>
</dbReference>
<dbReference type="InterPro" id="IPR032816">
    <property type="entry name" value="VTT_dom"/>
</dbReference>
<evidence type="ECO:0000256" key="3">
    <source>
        <dbReference type="ARBA" id="ARBA00022692"/>
    </source>
</evidence>
<proteinExistence type="inferred from homology"/>
<feature type="transmembrane region" description="Helical" evidence="6">
    <location>
        <begin position="135"/>
        <end position="158"/>
    </location>
</feature>
<evidence type="ECO:0000313" key="8">
    <source>
        <dbReference type="EMBL" id="SHE78419.1"/>
    </source>
</evidence>
<organism evidence="8 9">
    <name type="scientific">Caloramator proteoclasticus DSM 10124</name>
    <dbReference type="NCBI Taxonomy" id="1121262"/>
    <lineage>
        <taxon>Bacteria</taxon>
        <taxon>Bacillati</taxon>
        <taxon>Bacillota</taxon>
        <taxon>Clostridia</taxon>
        <taxon>Eubacteriales</taxon>
        <taxon>Clostridiaceae</taxon>
        <taxon>Caloramator</taxon>
    </lineage>
</organism>
<dbReference type="EMBL" id="FQVG01000016">
    <property type="protein sequence ID" value="SHE78419.1"/>
    <property type="molecule type" value="Genomic_DNA"/>
</dbReference>
<evidence type="ECO:0000256" key="1">
    <source>
        <dbReference type="ARBA" id="ARBA00004651"/>
    </source>
</evidence>
<dbReference type="RefSeq" id="WP_084106541.1">
    <property type="nucleotide sequence ID" value="NZ_FQVG01000016.1"/>
</dbReference>
<keyword evidence="4 6" id="KW-1133">Transmembrane helix</keyword>
<feature type="transmembrane region" description="Helical" evidence="6">
    <location>
        <begin position="6"/>
        <end position="26"/>
    </location>
</feature>
<keyword evidence="3 6" id="KW-0812">Transmembrane</keyword>